<dbReference type="RefSeq" id="WP_011493723.1">
    <property type="nucleotide sequence ID" value="NC_007953.1"/>
</dbReference>
<dbReference type="PATRIC" id="fig|266265.5.peg.8329"/>
<dbReference type="Pfam" id="PF13607">
    <property type="entry name" value="Succ_CoA_lig"/>
    <property type="match status" value="1"/>
</dbReference>
<dbReference type="OrthoDB" id="9807426at2"/>
<sequence length="708" mass="76118">MHAEFFNYLMAPGSMAIIGASERNFYSRNALQRLQDCGYAGKVHLVNPGTSEVFGKRCHANVKDIGESIDMALVVVPRTAVIGALRDCVEAGAKAAVVVSTGFGESHDAVGLALQRELSEFLDEHPIALCGPSCLGVVNMIDGFQAFGGHPGTEILPGSIGLVSQSGANVHSYIGAASARNLGFSYVVSSGNEAGMDATDYIDCFLRDPDTKVVCAYIESFKSSDALIRVAEQALKVSKPLIVIKIGRSPSAVRAALAHTGAMTGPDHYFDTLFRQYGIIRANTIEESLDRACIFASSQEAYWPSGRRAGVVSVSGGFAATLSDLSRDGGFDVPELDASSVRKLLEVLPANVNPQNPIDISTQVRRDRSDAWERTVNCMADDPNVDFVLNGEAVPLDDDRLQELTSIRLRTGKPVLLASTSPHIQILNDAQRAWCREHRLPVVVGVEGCHRAIQSTLDFTAKVVLARDSVKRSEMPVAALPRPAGHVLHEVKARELLLRFGIRGPESECVSDASEASSAAARIGGRLAVKIVSDSITHRTDRGLVHLNVSPATAFEVASEIELRVKQEEPANPRCQILVQKMVEEGVAELFIGVTRRSGHRPTLLVGMGGILVELFGDHVSRICPVDPVQAGEMLRELRGFPLLDGFRGRPKADLQSVIRTLCAMSDFAMAASQWLGEAEINPLIVLPEGRGALAVDALVVVDSNESH</sequence>
<keyword evidence="2" id="KW-0547">Nucleotide-binding</keyword>
<dbReference type="SUPFAM" id="SSF56059">
    <property type="entry name" value="Glutathione synthetase ATP-binding domain-like"/>
    <property type="match status" value="1"/>
</dbReference>
<feature type="domain" description="CoA-binding" evidence="4">
    <location>
        <begin position="9"/>
        <end position="103"/>
    </location>
</feature>
<accession>Q13HH2</accession>
<keyword evidence="3" id="KW-0067">ATP-binding</keyword>
<dbReference type="GO" id="GO:0005524">
    <property type="term" value="F:ATP binding"/>
    <property type="evidence" value="ECO:0007669"/>
    <property type="project" value="UniProtKB-KW"/>
</dbReference>
<dbReference type="Proteomes" id="UP000001817">
    <property type="component" value="Chromosome 3"/>
</dbReference>
<evidence type="ECO:0000313" key="5">
    <source>
        <dbReference type="EMBL" id="ABE36467.1"/>
    </source>
</evidence>
<evidence type="ECO:0000259" key="4">
    <source>
        <dbReference type="SMART" id="SM00881"/>
    </source>
</evidence>
<dbReference type="Gene3D" id="3.30.1490.20">
    <property type="entry name" value="ATP-grasp fold, A domain"/>
    <property type="match status" value="1"/>
</dbReference>
<evidence type="ECO:0000256" key="3">
    <source>
        <dbReference type="ARBA" id="ARBA00022840"/>
    </source>
</evidence>
<dbReference type="EMBL" id="CP000272">
    <property type="protein sequence ID" value="ABE36467.1"/>
    <property type="molecule type" value="Genomic_DNA"/>
</dbReference>
<dbReference type="KEGG" id="bxb:DR64_7878"/>
<reference evidence="5 6" key="1">
    <citation type="journal article" date="2006" name="Proc. Natl. Acad. Sci. U.S.A.">
        <title>Burkholderia xenovorans LB400 harbors a multi-replicon, 9.73-Mbp genome shaped for versatility.</title>
        <authorList>
            <person name="Chain P.S."/>
            <person name="Denef V.J."/>
            <person name="Konstantinidis K.T."/>
            <person name="Vergez L.M."/>
            <person name="Agullo L."/>
            <person name="Reyes V.L."/>
            <person name="Hauser L."/>
            <person name="Cordova M."/>
            <person name="Gomez L."/>
            <person name="Gonzalez M."/>
            <person name="Land M."/>
            <person name="Lao V."/>
            <person name="Larimer F."/>
            <person name="LiPuma J.J."/>
            <person name="Mahenthiralingam E."/>
            <person name="Malfatti S.A."/>
            <person name="Marx C.J."/>
            <person name="Parnell J.J."/>
            <person name="Ramette A."/>
            <person name="Richardson P."/>
            <person name="Seeger M."/>
            <person name="Smith D."/>
            <person name="Spilker T."/>
            <person name="Sul W.J."/>
            <person name="Tsoi T.V."/>
            <person name="Ulrich L.E."/>
            <person name="Zhulin I.B."/>
            <person name="Tiedje J.M."/>
        </authorList>
    </citation>
    <scope>NUCLEOTIDE SEQUENCE [LARGE SCALE GENOMIC DNA]</scope>
    <source>
        <strain evidence="5 6">LB400</strain>
    </source>
</reference>
<evidence type="ECO:0000256" key="1">
    <source>
        <dbReference type="ARBA" id="ARBA00022598"/>
    </source>
</evidence>
<dbReference type="PANTHER" id="PTHR43334:SF1">
    <property type="entry name" value="3-HYDROXYPROPIONATE--COA LIGASE [ADP-FORMING]"/>
    <property type="match status" value="1"/>
</dbReference>
<dbReference type="PANTHER" id="PTHR43334">
    <property type="entry name" value="ACETATE--COA LIGASE [ADP-FORMING]"/>
    <property type="match status" value="1"/>
</dbReference>
<dbReference type="GO" id="GO:0042410">
    <property type="term" value="F:6-carboxyhexanoate-CoA ligase activity"/>
    <property type="evidence" value="ECO:0007669"/>
    <property type="project" value="UniProtKB-EC"/>
</dbReference>
<dbReference type="InterPro" id="IPR036291">
    <property type="entry name" value="NAD(P)-bd_dom_sf"/>
</dbReference>
<dbReference type="eggNOG" id="COG1042">
    <property type="taxonomic scope" value="Bacteria"/>
</dbReference>
<dbReference type="Pfam" id="PF13380">
    <property type="entry name" value="CoA_binding_2"/>
    <property type="match status" value="1"/>
</dbReference>
<dbReference type="InterPro" id="IPR016102">
    <property type="entry name" value="Succinyl-CoA_synth-like"/>
</dbReference>
<evidence type="ECO:0000256" key="2">
    <source>
        <dbReference type="ARBA" id="ARBA00022741"/>
    </source>
</evidence>
<dbReference type="eggNOG" id="COG0045">
    <property type="taxonomic scope" value="Bacteria"/>
</dbReference>
<dbReference type="InterPro" id="IPR003781">
    <property type="entry name" value="CoA-bd"/>
</dbReference>
<proteinExistence type="predicted"/>
<name>Q13HH2_PARXL</name>
<dbReference type="KEGG" id="bxe:Bxe_C0568"/>
<protein>
    <submittedName>
        <fullName evidence="5">CoA ligase</fullName>
        <ecNumber evidence="5">6.2.1.14</ecNumber>
    </submittedName>
</protein>
<dbReference type="InterPro" id="IPR032875">
    <property type="entry name" value="Succ_CoA_lig_flav_dom"/>
</dbReference>
<organism evidence="5 6">
    <name type="scientific">Paraburkholderia xenovorans (strain LB400)</name>
    <dbReference type="NCBI Taxonomy" id="266265"/>
    <lineage>
        <taxon>Bacteria</taxon>
        <taxon>Pseudomonadati</taxon>
        <taxon>Pseudomonadota</taxon>
        <taxon>Betaproteobacteria</taxon>
        <taxon>Burkholderiales</taxon>
        <taxon>Burkholderiaceae</taxon>
        <taxon>Paraburkholderia</taxon>
    </lineage>
</organism>
<dbReference type="InterPro" id="IPR013815">
    <property type="entry name" value="ATP_grasp_subdomain_1"/>
</dbReference>
<dbReference type="SUPFAM" id="SSF51735">
    <property type="entry name" value="NAD(P)-binding Rossmann-fold domains"/>
    <property type="match status" value="1"/>
</dbReference>
<dbReference type="STRING" id="266265.Bxe_C0568"/>
<evidence type="ECO:0000313" key="6">
    <source>
        <dbReference type="Proteomes" id="UP000001817"/>
    </source>
</evidence>
<dbReference type="InterPro" id="IPR051538">
    <property type="entry name" value="Acyl-CoA_Synth/Transferase"/>
</dbReference>
<dbReference type="EC" id="6.2.1.14" evidence="5"/>
<dbReference type="Pfam" id="PF13549">
    <property type="entry name" value="ATP-grasp_5"/>
    <property type="match status" value="1"/>
</dbReference>
<dbReference type="AlphaFoldDB" id="Q13HH2"/>
<keyword evidence="6" id="KW-1185">Reference proteome</keyword>
<dbReference type="SMART" id="SM00881">
    <property type="entry name" value="CoA_binding"/>
    <property type="match status" value="1"/>
</dbReference>
<dbReference type="Gene3D" id="3.30.470.20">
    <property type="entry name" value="ATP-grasp fold, B domain"/>
    <property type="match status" value="1"/>
</dbReference>
<dbReference type="Gene3D" id="3.40.50.720">
    <property type="entry name" value="NAD(P)-binding Rossmann-like Domain"/>
    <property type="match status" value="1"/>
</dbReference>
<dbReference type="SUPFAM" id="SSF52210">
    <property type="entry name" value="Succinyl-CoA synthetase domains"/>
    <property type="match status" value="2"/>
</dbReference>
<gene>
    <name evidence="5" type="ORF">Bxe_C0568</name>
</gene>
<dbReference type="Gene3D" id="3.40.50.261">
    <property type="entry name" value="Succinyl-CoA synthetase domains"/>
    <property type="match status" value="2"/>
</dbReference>
<keyword evidence="1 5" id="KW-0436">Ligase</keyword>